<organism evidence="4">
    <name type="scientific">Alexandrium catenella</name>
    <name type="common">Red tide dinoflagellate</name>
    <name type="synonym">Gonyaulax catenella</name>
    <dbReference type="NCBI Taxonomy" id="2925"/>
    <lineage>
        <taxon>Eukaryota</taxon>
        <taxon>Sar</taxon>
        <taxon>Alveolata</taxon>
        <taxon>Dinophyceae</taxon>
        <taxon>Gonyaulacales</taxon>
        <taxon>Pyrocystaceae</taxon>
        <taxon>Alexandrium</taxon>
    </lineage>
</organism>
<dbReference type="Pfam" id="PF00644">
    <property type="entry name" value="PARP"/>
    <property type="match status" value="1"/>
</dbReference>
<dbReference type="SUPFAM" id="SSF56399">
    <property type="entry name" value="ADP-ribosylation"/>
    <property type="match status" value="1"/>
</dbReference>
<dbReference type="InterPro" id="IPR012317">
    <property type="entry name" value="Poly(ADP-ribose)pol_cat_dom"/>
</dbReference>
<dbReference type="PANTHER" id="PTHR45740">
    <property type="entry name" value="POLY [ADP-RIBOSE] POLYMERASE"/>
    <property type="match status" value="1"/>
</dbReference>
<dbReference type="Gene3D" id="3.90.228.10">
    <property type="match status" value="1"/>
</dbReference>
<keyword evidence="2" id="KW-0732">Signal</keyword>
<evidence type="ECO:0000259" key="3">
    <source>
        <dbReference type="Pfam" id="PF00644"/>
    </source>
</evidence>
<name>A0A7S1WGW2_ALECA</name>
<sequence>MAAVFKFRRIWALVFPLVLLPASSRRIAVPVHLSQTSWLKPLDSRTAVNASHSWTSILAATNFLHNLTGLAQVGHVASIPKHKSATHDEHHEHDDCKGLLEAKAHELVVVGATIFLACLSIGITCFFCGRKVKPRLPRYWRSWPPNPWSDSFFREVDVTDKLRVPVQRLFDLTTRPDLMGLGMDGAWATHKGLRVLKVTRIENGRLWSRYVRNRENMKSVDKLLRYMGTEGRMAAESALKIVEEAHAERMTDRAVKSFIDSLGMDKGRNERLLFHGSPSEGSKNAAGEVLFPSRECSPTYAIEHSGFDDRLGTLKGMYGAGTYFADMASKADQYAGRYNDPGSPQGSVGEKAVIFLSRTVLGCPYVTNQSLEQLRRPPCVEGHFDLNLYWNEDVQFGKQWRDKGLPLTICDHKRFDSVVGDFMVDGKRRLYREYVVYDMQCYPEFKVEYERTN</sequence>
<accession>A0A7S1WGW2</accession>
<dbReference type="EMBL" id="HBGE01073468">
    <property type="protein sequence ID" value="CAD9167257.1"/>
    <property type="molecule type" value="Transcribed_RNA"/>
</dbReference>
<gene>
    <name evidence="4" type="ORF">ACAT0790_LOCUS44025</name>
</gene>
<protein>
    <recommendedName>
        <fullName evidence="3">PARP catalytic domain-containing protein</fullName>
    </recommendedName>
</protein>
<reference evidence="4" key="1">
    <citation type="submission" date="2021-01" db="EMBL/GenBank/DDBJ databases">
        <authorList>
            <person name="Corre E."/>
            <person name="Pelletier E."/>
            <person name="Niang G."/>
            <person name="Scheremetjew M."/>
            <person name="Finn R."/>
            <person name="Kale V."/>
            <person name="Holt S."/>
            <person name="Cochrane G."/>
            <person name="Meng A."/>
            <person name="Brown T."/>
            <person name="Cohen L."/>
        </authorList>
    </citation>
    <scope>NUCLEOTIDE SEQUENCE</scope>
    <source>
        <strain evidence="4">OF101</strain>
    </source>
</reference>
<dbReference type="GO" id="GO:0003950">
    <property type="term" value="F:NAD+ poly-ADP-ribosyltransferase activity"/>
    <property type="evidence" value="ECO:0007669"/>
    <property type="project" value="InterPro"/>
</dbReference>
<evidence type="ECO:0000256" key="1">
    <source>
        <dbReference type="SAM" id="Phobius"/>
    </source>
</evidence>
<keyword evidence="1" id="KW-0812">Transmembrane</keyword>
<feature type="chain" id="PRO_5031269484" description="PARP catalytic domain-containing protein" evidence="2">
    <location>
        <begin position="25"/>
        <end position="453"/>
    </location>
</feature>
<dbReference type="GO" id="GO:1990404">
    <property type="term" value="F:NAD+-protein mono-ADP-ribosyltransferase activity"/>
    <property type="evidence" value="ECO:0007669"/>
    <property type="project" value="TreeGrafter"/>
</dbReference>
<feature type="signal peptide" evidence="2">
    <location>
        <begin position="1"/>
        <end position="24"/>
    </location>
</feature>
<keyword evidence="1" id="KW-1133">Transmembrane helix</keyword>
<evidence type="ECO:0000256" key="2">
    <source>
        <dbReference type="SAM" id="SignalP"/>
    </source>
</evidence>
<dbReference type="GO" id="GO:0005634">
    <property type="term" value="C:nucleus"/>
    <property type="evidence" value="ECO:0007669"/>
    <property type="project" value="TreeGrafter"/>
</dbReference>
<dbReference type="InterPro" id="IPR051712">
    <property type="entry name" value="ARTD-AVP"/>
</dbReference>
<feature type="domain" description="PARP catalytic" evidence="3">
    <location>
        <begin position="189"/>
        <end position="446"/>
    </location>
</feature>
<dbReference type="PANTHER" id="PTHR45740:SF2">
    <property type="entry name" value="POLY [ADP-RIBOSE] POLYMERASE"/>
    <property type="match status" value="1"/>
</dbReference>
<evidence type="ECO:0000313" key="4">
    <source>
        <dbReference type="EMBL" id="CAD9167257.1"/>
    </source>
</evidence>
<dbReference type="AlphaFoldDB" id="A0A7S1WGW2"/>
<proteinExistence type="predicted"/>
<keyword evidence="1" id="KW-0472">Membrane</keyword>
<feature type="transmembrane region" description="Helical" evidence="1">
    <location>
        <begin position="107"/>
        <end position="129"/>
    </location>
</feature>